<dbReference type="EMBL" id="CADCTP010000058">
    <property type="protein sequence ID" value="CAA9222818.1"/>
    <property type="molecule type" value="Genomic_DNA"/>
</dbReference>
<protein>
    <submittedName>
        <fullName evidence="2">Uncharacterized protein</fullName>
    </submittedName>
</protein>
<feature type="compositionally biased region" description="Low complexity" evidence="1">
    <location>
        <begin position="38"/>
        <end position="49"/>
    </location>
</feature>
<feature type="compositionally biased region" description="Low complexity" evidence="1">
    <location>
        <begin position="106"/>
        <end position="115"/>
    </location>
</feature>
<gene>
    <name evidence="2" type="ORF">AVDCRST_MAG41-591</name>
</gene>
<feature type="compositionally biased region" description="Gly residues" evidence="1">
    <location>
        <begin position="144"/>
        <end position="153"/>
    </location>
</feature>
<evidence type="ECO:0000256" key="1">
    <source>
        <dbReference type="SAM" id="MobiDB-lite"/>
    </source>
</evidence>
<reference evidence="2" key="1">
    <citation type="submission" date="2020-02" db="EMBL/GenBank/DDBJ databases">
        <authorList>
            <person name="Meier V. D."/>
        </authorList>
    </citation>
    <scope>NUCLEOTIDE SEQUENCE</scope>
    <source>
        <strain evidence="2">AVDCRST_MAG41</strain>
    </source>
</reference>
<accession>A0A6J4HJ97</accession>
<organism evidence="2">
    <name type="scientific">uncultured Mycobacteriales bacterium</name>
    <dbReference type="NCBI Taxonomy" id="581187"/>
    <lineage>
        <taxon>Bacteria</taxon>
        <taxon>Bacillati</taxon>
        <taxon>Actinomycetota</taxon>
        <taxon>Actinomycetes</taxon>
        <taxon>Mycobacteriales</taxon>
        <taxon>environmental samples</taxon>
    </lineage>
</organism>
<feature type="region of interest" description="Disordered" evidence="1">
    <location>
        <begin position="1"/>
        <end position="188"/>
    </location>
</feature>
<sequence>ESSPDRRPSAAHRPAAAPPADRRARRRPGRADPGPGPARGAAAPGTAAPHGRDTGRGTTRCRLARDGRHRAGRPAAAVPDRGRARRAVGARARTARHAARGGRPPGAGRLARVGRYGARDRAGRCGHRGGDRARHGPGRPGPGRPGRGSGAGQRDGRVPLRRPARPGRRRARHRPCTPLDPTGNEDTM</sequence>
<feature type="compositionally biased region" description="Basic residues" evidence="1">
    <location>
        <begin position="83"/>
        <end position="100"/>
    </location>
</feature>
<evidence type="ECO:0000313" key="2">
    <source>
        <dbReference type="EMBL" id="CAA9222818.1"/>
    </source>
</evidence>
<feature type="non-terminal residue" evidence="2">
    <location>
        <position position="188"/>
    </location>
</feature>
<feature type="non-terminal residue" evidence="2">
    <location>
        <position position="1"/>
    </location>
</feature>
<dbReference type="AlphaFoldDB" id="A0A6J4HJ97"/>
<proteinExistence type="predicted"/>
<name>A0A6J4HJ97_9ACTN</name>
<feature type="compositionally biased region" description="Basic residues" evidence="1">
    <location>
        <begin position="159"/>
        <end position="175"/>
    </location>
</feature>
<feature type="compositionally biased region" description="Basic and acidic residues" evidence="1">
    <location>
        <begin position="117"/>
        <end position="134"/>
    </location>
</feature>